<feature type="transmembrane region" description="Helical" evidence="8">
    <location>
        <begin position="34"/>
        <end position="58"/>
    </location>
</feature>
<dbReference type="PANTHER" id="PTHR31806:SF1">
    <property type="entry name" value="PURINE-CYTOSINE PERMEASE FCY2-RELATED"/>
    <property type="match status" value="1"/>
</dbReference>
<reference evidence="9" key="1">
    <citation type="submission" date="2022-03" db="EMBL/GenBank/DDBJ databases">
        <title>Draft Genome Sequence of Firmicute Strain S0AB, a Heterotrophic Iron/Sulfur-Oxidizing Extreme Acidophile.</title>
        <authorList>
            <person name="Vergara E."/>
            <person name="Pakostova E."/>
            <person name="Johnson D.B."/>
            <person name="Holmes D.S."/>
        </authorList>
    </citation>
    <scope>NUCLEOTIDE SEQUENCE</scope>
    <source>
        <strain evidence="9">S0AB</strain>
    </source>
</reference>
<name>A0A9X2AGB8_9BACL</name>
<comment type="similarity">
    <text evidence="2 7">Belongs to the purine-cytosine permease (2.A.39) family.</text>
</comment>
<dbReference type="PIRSF" id="PIRSF002744">
    <property type="entry name" value="Pur-cyt_permease"/>
    <property type="match status" value="1"/>
</dbReference>
<dbReference type="GO" id="GO:0022857">
    <property type="term" value="F:transmembrane transporter activity"/>
    <property type="evidence" value="ECO:0007669"/>
    <property type="project" value="InterPro"/>
</dbReference>
<dbReference type="Proteomes" id="UP001139263">
    <property type="component" value="Unassembled WGS sequence"/>
</dbReference>
<feature type="transmembrane region" description="Helical" evidence="8">
    <location>
        <begin position="175"/>
        <end position="195"/>
    </location>
</feature>
<organism evidence="9 10">
    <name type="scientific">Sulfoacidibacillus ferrooxidans</name>
    <dbReference type="NCBI Taxonomy" id="2005001"/>
    <lineage>
        <taxon>Bacteria</taxon>
        <taxon>Bacillati</taxon>
        <taxon>Bacillota</taxon>
        <taxon>Bacilli</taxon>
        <taxon>Bacillales</taxon>
        <taxon>Alicyclobacillaceae</taxon>
        <taxon>Sulfoacidibacillus</taxon>
    </lineage>
</organism>
<dbReference type="RefSeq" id="WP_241716942.1">
    <property type="nucleotide sequence ID" value="NZ_JALBUF010000035.1"/>
</dbReference>
<evidence type="ECO:0000256" key="2">
    <source>
        <dbReference type="ARBA" id="ARBA00008974"/>
    </source>
</evidence>
<evidence type="ECO:0000313" key="9">
    <source>
        <dbReference type="EMBL" id="MCI0184901.1"/>
    </source>
</evidence>
<feature type="transmembrane region" description="Helical" evidence="8">
    <location>
        <begin position="298"/>
        <end position="322"/>
    </location>
</feature>
<evidence type="ECO:0008006" key="11">
    <source>
        <dbReference type="Google" id="ProtNLM"/>
    </source>
</evidence>
<evidence type="ECO:0000256" key="7">
    <source>
        <dbReference type="PIRNR" id="PIRNR002744"/>
    </source>
</evidence>
<evidence type="ECO:0000256" key="5">
    <source>
        <dbReference type="ARBA" id="ARBA00022989"/>
    </source>
</evidence>
<evidence type="ECO:0000256" key="3">
    <source>
        <dbReference type="ARBA" id="ARBA00022448"/>
    </source>
</evidence>
<keyword evidence="3 7" id="KW-0813">Transport</keyword>
<keyword evidence="4 8" id="KW-0812">Transmembrane</keyword>
<evidence type="ECO:0000256" key="6">
    <source>
        <dbReference type="ARBA" id="ARBA00023136"/>
    </source>
</evidence>
<feature type="transmembrane region" description="Helical" evidence="8">
    <location>
        <begin position="362"/>
        <end position="384"/>
    </location>
</feature>
<evidence type="ECO:0000256" key="8">
    <source>
        <dbReference type="SAM" id="Phobius"/>
    </source>
</evidence>
<dbReference type="InterPro" id="IPR001248">
    <property type="entry name" value="Pur-cyt_permease"/>
</dbReference>
<comment type="caution">
    <text evidence="9">The sequence shown here is derived from an EMBL/GenBank/DDBJ whole genome shotgun (WGS) entry which is preliminary data.</text>
</comment>
<dbReference type="AlphaFoldDB" id="A0A9X2AGB8"/>
<feature type="transmembrane region" description="Helical" evidence="8">
    <location>
        <begin position="334"/>
        <end position="350"/>
    </location>
</feature>
<dbReference type="InterPro" id="IPR026030">
    <property type="entry name" value="Pur-cyt_permease_Fcy2/21/22"/>
</dbReference>
<keyword evidence="6 7" id="KW-0472">Membrane</keyword>
<sequence>MIKRTSANQPWHIERNGINGVPDTEKTGCPMDLFWIWFAANIGILNVLYGGIIVSYQLSFLQSLLAAGIGSLSFVIVGILSIAGRDGSAPMLTLSRAVFGDRGNVLPTIVSWINLLGWESVSVIIGTLSLEALLQAVVGGKTSIFISVVSLVIFSGLVIAFGFLGQATLVLIQKIFSWVFGLLTFGVIVLLFKGVDWNELWIAPSGHWISGFLPAVSIIIAGTGISWGNVAADYSRYLPRTVKKSTIVQMVTSGSFIPVFILMMVGVVLTYRSPGFTTAENPIAAIENFLPKWMMIPYLIAAVGGMLAQANLGLYSSGLNLLTMGVRTARHKTIIIDAIVMISITMYVLFIHQDFLGSFESFMSLGGVGLASWEAVFLVDQWILRKKFEYPSYDFEHGDKGKIQWYQSFNGWALMCWFFGITVGLLFTNSPLFNGLLSKGIFKGSNMGVLFAFLMSGVLYSVILVTLRTHASLDHAKSTHL</sequence>
<accession>A0A9X2AGB8</accession>
<proteinExistence type="inferred from homology"/>
<feature type="transmembrane region" description="Helical" evidence="8">
    <location>
        <begin position="405"/>
        <end position="427"/>
    </location>
</feature>
<comment type="subcellular location">
    <subcellularLocation>
        <location evidence="1">Membrane</location>
        <topology evidence="1">Multi-pass membrane protein</topology>
    </subcellularLocation>
</comment>
<evidence type="ECO:0000256" key="1">
    <source>
        <dbReference type="ARBA" id="ARBA00004141"/>
    </source>
</evidence>
<feature type="transmembrane region" description="Helical" evidence="8">
    <location>
        <begin position="142"/>
        <end position="163"/>
    </location>
</feature>
<keyword evidence="10" id="KW-1185">Reference proteome</keyword>
<feature type="transmembrane region" description="Helical" evidence="8">
    <location>
        <begin position="247"/>
        <end position="271"/>
    </location>
</feature>
<protein>
    <recommendedName>
        <fullName evidence="11">Allantoin permease</fullName>
    </recommendedName>
</protein>
<keyword evidence="5 8" id="KW-1133">Transmembrane helix</keyword>
<dbReference type="Pfam" id="PF02133">
    <property type="entry name" value="Transp_cyt_pur"/>
    <property type="match status" value="1"/>
</dbReference>
<feature type="transmembrane region" description="Helical" evidence="8">
    <location>
        <begin position="207"/>
        <end position="227"/>
    </location>
</feature>
<dbReference type="EMBL" id="JALBUF010000035">
    <property type="protein sequence ID" value="MCI0184901.1"/>
    <property type="molecule type" value="Genomic_DNA"/>
</dbReference>
<dbReference type="Gene3D" id="1.10.4160.10">
    <property type="entry name" value="Hydantoin permease"/>
    <property type="match status" value="1"/>
</dbReference>
<feature type="transmembrane region" description="Helical" evidence="8">
    <location>
        <begin position="105"/>
        <end position="130"/>
    </location>
</feature>
<evidence type="ECO:0000256" key="4">
    <source>
        <dbReference type="ARBA" id="ARBA00022692"/>
    </source>
</evidence>
<dbReference type="PANTHER" id="PTHR31806">
    <property type="entry name" value="PURINE-CYTOSINE PERMEASE FCY2-RELATED"/>
    <property type="match status" value="1"/>
</dbReference>
<feature type="transmembrane region" description="Helical" evidence="8">
    <location>
        <begin position="64"/>
        <end position="84"/>
    </location>
</feature>
<dbReference type="GO" id="GO:0005886">
    <property type="term" value="C:plasma membrane"/>
    <property type="evidence" value="ECO:0007669"/>
    <property type="project" value="TreeGrafter"/>
</dbReference>
<feature type="transmembrane region" description="Helical" evidence="8">
    <location>
        <begin position="447"/>
        <end position="467"/>
    </location>
</feature>
<gene>
    <name evidence="9" type="ORF">MM817_03198</name>
</gene>
<evidence type="ECO:0000313" key="10">
    <source>
        <dbReference type="Proteomes" id="UP001139263"/>
    </source>
</evidence>